<name>A0A3E4QJF0_9BACT</name>
<dbReference type="Gene3D" id="3.90.220.20">
    <property type="entry name" value="DNA methylase specificity domains"/>
    <property type="match status" value="2"/>
</dbReference>
<keyword evidence="4" id="KW-0175">Coiled coil</keyword>
<evidence type="ECO:0000256" key="4">
    <source>
        <dbReference type="SAM" id="Coils"/>
    </source>
</evidence>
<dbReference type="EMBL" id="QSRD01000056">
    <property type="protein sequence ID" value="RGK97755.1"/>
    <property type="molecule type" value="Genomic_DNA"/>
</dbReference>
<keyword evidence="6" id="KW-0255">Endonuclease</keyword>
<dbReference type="InterPro" id="IPR000055">
    <property type="entry name" value="Restrct_endonuc_typeI_TRD"/>
</dbReference>
<evidence type="ECO:0000256" key="3">
    <source>
        <dbReference type="ARBA" id="ARBA00023125"/>
    </source>
</evidence>
<keyword evidence="2" id="KW-0680">Restriction system</keyword>
<gene>
    <name evidence="6" type="ORF">DXC89_07945</name>
</gene>
<reference evidence="6 7" key="1">
    <citation type="submission" date="2018-08" db="EMBL/GenBank/DDBJ databases">
        <title>A genome reference for cultivated species of the human gut microbiota.</title>
        <authorList>
            <person name="Zou Y."/>
            <person name="Xue W."/>
            <person name="Luo G."/>
        </authorList>
    </citation>
    <scope>NUCLEOTIDE SEQUENCE [LARGE SCALE GENOMIC DNA]</scope>
    <source>
        <strain evidence="6 7">TF09-12</strain>
    </source>
</reference>
<protein>
    <submittedName>
        <fullName evidence="6">Restriction endonuclease subunit S</fullName>
    </submittedName>
</protein>
<organism evidence="6 7">
    <name type="scientific">Prevotella disiens</name>
    <dbReference type="NCBI Taxonomy" id="28130"/>
    <lineage>
        <taxon>Bacteria</taxon>
        <taxon>Pseudomonadati</taxon>
        <taxon>Bacteroidota</taxon>
        <taxon>Bacteroidia</taxon>
        <taxon>Bacteroidales</taxon>
        <taxon>Prevotellaceae</taxon>
        <taxon>Prevotella</taxon>
    </lineage>
</organism>
<dbReference type="Pfam" id="PF01420">
    <property type="entry name" value="Methylase_S"/>
    <property type="match status" value="2"/>
</dbReference>
<feature type="domain" description="Type I restriction modification DNA specificity" evidence="5">
    <location>
        <begin position="18"/>
        <end position="202"/>
    </location>
</feature>
<proteinExistence type="inferred from homology"/>
<dbReference type="GO" id="GO:0009307">
    <property type="term" value="P:DNA restriction-modification system"/>
    <property type="evidence" value="ECO:0007669"/>
    <property type="project" value="UniProtKB-KW"/>
</dbReference>
<keyword evidence="6" id="KW-0378">Hydrolase</keyword>
<dbReference type="InterPro" id="IPR052021">
    <property type="entry name" value="Type-I_RS_S_subunit"/>
</dbReference>
<feature type="domain" description="Type I restriction modification DNA specificity" evidence="5">
    <location>
        <begin position="263"/>
        <end position="438"/>
    </location>
</feature>
<dbReference type="RefSeq" id="WP_117653763.1">
    <property type="nucleotide sequence ID" value="NZ_CABOGP010000056.1"/>
</dbReference>
<evidence type="ECO:0000259" key="5">
    <source>
        <dbReference type="Pfam" id="PF01420"/>
    </source>
</evidence>
<evidence type="ECO:0000256" key="1">
    <source>
        <dbReference type="ARBA" id="ARBA00010923"/>
    </source>
</evidence>
<evidence type="ECO:0000313" key="6">
    <source>
        <dbReference type="EMBL" id="RGK97755.1"/>
    </source>
</evidence>
<evidence type="ECO:0000313" key="7">
    <source>
        <dbReference type="Proteomes" id="UP000260835"/>
    </source>
</evidence>
<dbReference type="GO" id="GO:0003677">
    <property type="term" value="F:DNA binding"/>
    <property type="evidence" value="ECO:0007669"/>
    <property type="project" value="UniProtKB-KW"/>
</dbReference>
<dbReference type="Proteomes" id="UP000260835">
    <property type="component" value="Unassembled WGS sequence"/>
</dbReference>
<keyword evidence="6" id="KW-0540">Nuclease</keyword>
<dbReference type="PANTHER" id="PTHR30408">
    <property type="entry name" value="TYPE-1 RESTRICTION ENZYME ECOKI SPECIFICITY PROTEIN"/>
    <property type="match status" value="1"/>
</dbReference>
<sequence>MDKKNKNVPLLRFKGFEEEWEEIRLSDFGDFKSNGVDKTVKEKELPINLLNYMDVYNQRHISVENCNELMQVTATDRQIKENNVVDGDVFFTPSSETPEDIGHVSVIEETLPNTCYSYHLMRYRPKENVFYKIFPKYSFASDYMRKQLVFEAQGVQRFVLSKDSFENLVAKKPSISEQQKIGSFFKELDDLIGAKEEELQKLRQLKSALLDAMFPNGDSESITGVNRGGRMLNNIIANYPQLAVRSHSANTPRLRFRGFTAPWEKKKLSTECNFSKGRGYSKSDIQSSGIPLLLYGTMYTDYKTAINKTDLYSSLKEGALLSNGYEVVVPASGETTEDIARASAIERGGIIIGGDLNVIYPNKSISPYFLALELTHGASHKHLTKKAQGISVVHLHNSDIQDLRITIPSLPEQQLIGNFFRSQDENISATEQQISKLKTMKQACLQQMFV</sequence>
<accession>A0A3E4QJF0</accession>
<dbReference type="PANTHER" id="PTHR30408:SF12">
    <property type="entry name" value="TYPE I RESTRICTION ENZYME MJAVIII SPECIFICITY SUBUNIT"/>
    <property type="match status" value="1"/>
</dbReference>
<dbReference type="SUPFAM" id="SSF116734">
    <property type="entry name" value="DNA methylase specificity domain"/>
    <property type="match status" value="2"/>
</dbReference>
<comment type="caution">
    <text evidence="6">The sequence shown here is derived from an EMBL/GenBank/DDBJ whole genome shotgun (WGS) entry which is preliminary data.</text>
</comment>
<evidence type="ECO:0000256" key="2">
    <source>
        <dbReference type="ARBA" id="ARBA00022747"/>
    </source>
</evidence>
<dbReference type="GO" id="GO:0004519">
    <property type="term" value="F:endonuclease activity"/>
    <property type="evidence" value="ECO:0007669"/>
    <property type="project" value="UniProtKB-KW"/>
</dbReference>
<dbReference type="AlphaFoldDB" id="A0A3E4QJF0"/>
<keyword evidence="3" id="KW-0238">DNA-binding</keyword>
<feature type="coiled-coil region" evidence="4">
    <location>
        <begin position="185"/>
        <end position="212"/>
    </location>
</feature>
<dbReference type="InterPro" id="IPR044946">
    <property type="entry name" value="Restrct_endonuc_typeI_TRD_sf"/>
</dbReference>
<comment type="similarity">
    <text evidence="1">Belongs to the type-I restriction system S methylase family.</text>
</comment>